<dbReference type="GO" id="GO:0046872">
    <property type="term" value="F:metal ion binding"/>
    <property type="evidence" value="ECO:0007669"/>
    <property type="project" value="UniProtKB-KW"/>
</dbReference>
<comment type="cofactor">
    <cofactor evidence="6">
        <name>Fe(2+)</name>
        <dbReference type="ChEBI" id="CHEBI:29033"/>
    </cofactor>
    <text evidence="6">Binds 1 Fe(2+) ion.</text>
</comment>
<evidence type="ECO:0000256" key="5">
    <source>
        <dbReference type="ARBA" id="ARBA00023004"/>
    </source>
</evidence>
<dbReference type="AlphaFoldDB" id="A0A2P7AT61"/>
<dbReference type="Pfam" id="PF01327">
    <property type="entry name" value="Pep_deformylase"/>
    <property type="match status" value="1"/>
</dbReference>
<dbReference type="InterPro" id="IPR036821">
    <property type="entry name" value="Peptide_deformylase_sf"/>
</dbReference>
<feature type="active site" evidence="6">
    <location>
        <position position="137"/>
    </location>
</feature>
<keyword evidence="3 6" id="KW-0378">Hydrolase</keyword>
<feature type="binding site" evidence="6">
    <location>
        <position position="94"/>
    </location>
    <ligand>
        <name>Fe cation</name>
        <dbReference type="ChEBI" id="CHEBI:24875"/>
    </ligand>
</feature>
<gene>
    <name evidence="6" type="primary">def</name>
    <name evidence="7" type="ORF">CU103_28815</name>
</gene>
<evidence type="ECO:0000256" key="3">
    <source>
        <dbReference type="ARBA" id="ARBA00022801"/>
    </source>
</evidence>
<dbReference type="NCBIfam" id="TIGR00079">
    <property type="entry name" value="pept_deformyl"/>
    <property type="match status" value="1"/>
</dbReference>
<comment type="similarity">
    <text evidence="1 6">Belongs to the polypeptide deformylase family.</text>
</comment>
<dbReference type="Proteomes" id="UP000241764">
    <property type="component" value="Unassembled WGS sequence"/>
</dbReference>
<dbReference type="FunFam" id="3.90.45.10:FF:000005">
    <property type="entry name" value="Peptide deformylase"/>
    <property type="match status" value="1"/>
</dbReference>
<feature type="binding site" evidence="6">
    <location>
        <position position="140"/>
    </location>
    <ligand>
        <name>Fe cation</name>
        <dbReference type="ChEBI" id="CHEBI:24875"/>
    </ligand>
</feature>
<evidence type="ECO:0000256" key="2">
    <source>
        <dbReference type="ARBA" id="ARBA00022723"/>
    </source>
</evidence>
<dbReference type="PRINTS" id="PR01576">
    <property type="entry name" value="PDEFORMYLASE"/>
</dbReference>
<dbReference type="Gene3D" id="3.90.45.10">
    <property type="entry name" value="Peptide deformylase"/>
    <property type="match status" value="1"/>
</dbReference>
<dbReference type="PANTHER" id="PTHR10458">
    <property type="entry name" value="PEPTIDE DEFORMYLASE"/>
    <property type="match status" value="1"/>
</dbReference>
<dbReference type="InterPro" id="IPR023635">
    <property type="entry name" value="Peptide_deformylase"/>
</dbReference>
<evidence type="ECO:0000313" key="7">
    <source>
        <dbReference type="EMBL" id="PSH57400.1"/>
    </source>
</evidence>
<sequence length="176" mass="19814">MSIKPLVILPDPLLRQVSKPVERFDADLRKFATDMLDTMYDAPGIGLAAIQVGEPLRMLVIDLSKEDEPRAPQILINPQILSSSDERNIYEEGCLSIPDYYAEVERPADVRISYLDLDGKAHEVAADGLLATCLQHEIDHLNGVLFIDHISRLKREMVVKKFKKLAKDRPPSRLAV</sequence>
<organism evidence="7 8">
    <name type="scientific">Phyllobacterium sophorae</name>
    <dbReference type="NCBI Taxonomy" id="1520277"/>
    <lineage>
        <taxon>Bacteria</taxon>
        <taxon>Pseudomonadati</taxon>
        <taxon>Pseudomonadota</taxon>
        <taxon>Alphaproteobacteria</taxon>
        <taxon>Hyphomicrobiales</taxon>
        <taxon>Phyllobacteriaceae</taxon>
        <taxon>Phyllobacterium</taxon>
    </lineage>
</organism>
<evidence type="ECO:0000256" key="1">
    <source>
        <dbReference type="ARBA" id="ARBA00010759"/>
    </source>
</evidence>
<keyword evidence="2 6" id="KW-0479">Metal-binding</keyword>
<dbReference type="EMBL" id="PGGM01000020">
    <property type="protein sequence ID" value="PSH57400.1"/>
    <property type="molecule type" value="Genomic_DNA"/>
</dbReference>
<keyword evidence="8" id="KW-1185">Reference proteome</keyword>
<reference evidence="8" key="1">
    <citation type="submission" date="2017-11" db="EMBL/GenBank/DDBJ databases">
        <authorList>
            <person name="Kuznetsova I."/>
            <person name="Sazanova A."/>
            <person name="Chirak E."/>
            <person name="Safronova V."/>
            <person name="Willems A."/>
        </authorList>
    </citation>
    <scope>NUCLEOTIDE SEQUENCE [LARGE SCALE GENOMIC DNA]</scope>
    <source>
        <strain evidence="8">CCBAU 03422</strain>
    </source>
</reference>
<dbReference type="NCBIfam" id="NF001159">
    <property type="entry name" value="PRK00150.1-3"/>
    <property type="match status" value="1"/>
</dbReference>
<dbReference type="OrthoDB" id="9804313at2"/>
<evidence type="ECO:0000256" key="6">
    <source>
        <dbReference type="HAMAP-Rule" id="MF_00163"/>
    </source>
</evidence>
<proteinExistence type="inferred from homology"/>
<dbReference type="SUPFAM" id="SSF56420">
    <property type="entry name" value="Peptide deformylase"/>
    <property type="match status" value="1"/>
</dbReference>
<dbReference type="PIRSF" id="PIRSF004749">
    <property type="entry name" value="Pep_def"/>
    <property type="match status" value="1"/>
</dbReference>
<name>A0A2P7AT61_9HYPH</name>
<dbReference type="RefSeq" id="WP_106667507.1">
    <property type="nucleotide sequence ID" value="NZ_PGGM01000020.1"/>
</dbReference>
<keyword evidence="4 6" id="KW-0648">Protein biosynthesis</keyword>
<protein>
    <recommendedName>
        <fullName evidence="6">Peptide deformylase</fullName>
        <shortName evidence="6">PDF</shortName>
        <ecNumber evidence="6">3.5.1.88</ecNumber>
    </recommendedName>
    <alternativeName>
        <fullName evidence="6">Polypeptide deformylase</fullName>
    </alternativeName>
</protein>
<keyword evidence="5 6" id="KW-0408">Iron</keyword>
<dbReference type="PANTHER" id="PTHR10458:SF22">
    <property type="entry name" value="PEPTIDE DEFORMYLASE"/>
    <property type="match status" value="1"/>
</dbReference>
<evidence type="ECO:0000313" key="8">
    <source>
        <dbReference type="Proteomes" id="UP000241764"/>
    </source>
</evidence>
<dbReference type="GO" id="GO:0042586">
    <property type="term" value="F:peptide deformylase activity"/>
    <property type="evidence" value="ECO:0007669"/>
    <property type="project" value="UniProtKB-UniRule"/>
</dbReference>
<comment type="function">
    <text evidence="6">Removes the formyl group from the N-terminal Met of newly synthesized proteins. Requires at least a dipeptide for an efficient rate of reaction. N-terminal L-methionine is a prerequisite for activity but the enzyme has broad specificity at other positions.</text>
</comment>
<dbReference type="EC" id="3.5.1.88" evidence="6"/>
<accession>A0A2P7AT61</accession>
<comment type="caution">
    <text evidence="7">The sequence shown here is derived from an EMBL/GenBank/DDBJ whole genome shotgun (WGS) entry which is preliminary data.</text>
</comment>
<evidence type="ECO:0000256" key="4">
    <source>
        <dbReference type="ARBA" id="ARBA00022917"/>
    </source>
</evidence>
<dbReference type="HAMAP" id="MF_00163">
    <property type="entry name" value="Pep_deformylase"/>
    <property type="match status" value="1"/>
</dbReference>
<dbReference type="CDD" id="cd00487">
    <property type="entry name" value="Pep_deformylase"/>
    <property type="match status" value="1"/>
</dbReference>
<feature type="binding site" evidence="6">
    <location>
        <position position="136"/>
    </location>
    <ligand>
        <name>Fe cation</name>
        <dbReference type="ChEBI" id="CHEBI:24875"/>
    </ligand>
</feature>
<dbReference type="GO" id="GO:0006412">
    <property type="term" value="P:translation"/>
    <property type="evidence" value="ECO:0007669"/>
    <property type="project" value="UniProtKB-UniRule"/>
</dbReference>
<comment type="catalytic activity">
    <reaction evidence="6">
        <text>N-terminal N-formyl-L-methionyl-[peptide] + H2O = N-terminal L-methionyl-[peptide] + formate</text>
        <dbReference type="Rhea" id="RHEA:24420"/>
        <dbReference type="Rhea" id="RHEA-COMP:10639"/>
        <dbReference type="Rhea" id="RHEA-COMP:10640"/>
        <dbReference type="ChEBI" id="CHEBI:15377"/>
        <dbReference type="ChEBI" id="CHEBI:15740"/>
        <dbReference type="ChEBI" id="CHEBI:49298"/>
        <dbReference type="ChEBI" id="CHEBI:64731"/>
        <dbReference type="EC" id="3.5.1.88"/>
    </reaction>
</comment>